<keyword evidence="4 6" id="KW-1133">Transmembrane helix</keyword>
<dbReference type="Pfam" id="PF00528">
    <property type="entry name" value="BPD_transp_1"/>
    <property type="match status" value="1"/>
</dbReference>
<evidence type="ECO:0000259" key="7">
    <source>
        <dbReference type="PROSITE" id="PS50928"/>
    </source>
</evidence>
<dbReference type="PANTHER" id="PTHR30043">
    <property type="entry name" value="PHOSPHONATES TRANSPORT SYSTEM PERMEASE PROTEIN"/>
    <property type="match status" value="1"/>
</dbReference>
<keyword evidence="2 6" id="KW-0813">Transport</keyword>
<dbReference type="Proteomes" id="UP000630353">
    <property type="component" value="Unassembled WGS sequence"/>
</dbReference>
<evidence type="ECO:0000256" key="6">
    <source>
        <dbReference type="RuleBase" id="RU363032"/>
    </source>
</evidence>
<organism evidence="8 9">
    <name type="scientific">Thalassobaculum fulvum</name>
    <dbReference type="NCBI Taxonomy" id="1633335"/>
    <lineage>
        <taxon>Bacteria</taxon>
        <taxon>Pseudomonadati</taxon>
        <taxon>Pseudomonadota</taxon>
        <taxon>Alphaproteobacteria</taxon>
        <taxon>Rhodospirillales</taxon>
        <taxon>Thalassobaculaceae</taxon>
        <taxon>Thalassobaculum</taxon>
    </lineage>
</organism>
<evidence type="ECO:0000256" key="4">
    <source>
        <dbReference type="ARBA" id="ARBA00022989"/>
    </source>
</evidence>
<comment type="caution">
    <text evidence="8">The sequence shown here is derived from an EMBL/GenBank/DDBJ whole genome shotgun (WGS) entry which is preliminary data.</text>
</comment>
<evidence type="ECO:0000313" key="9">
    <source>
        <dbReference type="Proteomes" id="UP000630353"/>
    </source>
</evidence>
<protein>
    <submittedName>
        <fullName evidence="8">Phosphonate ABC transporter, permease protein PhnE</fullName>
    </submittedName>
</protein>
<dbReference type="PROSITE" id="PS50928">
    <property type="entry name" value="ABC_TM1"/>
    <property type="match status" value="1"/>
</dbReference>
<feature type="domain" description="ABC transmembrane type-1" evidence="7">
    <location>
        <begin position="91"/>
        <end position="271"/>
    </location>
</feature>
<dbReference type="Gene3D" id="1.10.3720.10">
    <property type="entry name" value="MetI-like"/>
    <property type="match status" value="1"/>
</dbReference>
<feature type="transmembrane region" description="Helical" evidence="6">
    <location>
        <begin position="32"/>
        <end position="52"/>
    </location>
</feature>
<dbReference type="EMBL" id="BMZS01000003">
    <property type="protein sequence ID" value="GHD46995.1"/>
    <property type="molecule type" value="Genomic_DNA"/>
</dbReference>
<dbReference type="RefSeq" id="WP_189988490.1">
    <property type="nucleotide sequence ID" value="NZ_BMZS01000003.1"/>
</dbReference>
<reference evidence="8" key="1">
    <citation type="journal article" date="2014" name="Int. J. Syst. Evol. Microbiol.">
        <title>Complete genome sequence of Corynebacterium casei LMG S-19264T (=DSM 44701T), isolated from a smear-ripened cheese.</title>
        <authorList>
            <consortium name="US DOE Joint Genome Institute (JGI-PGF)"/>
            <person name="Walter F."/>
            <person name="Albersmeier A."/>
            <person name="Kalinowski J."/>
            <person name="Ruckert C."/>
        </authorList>
    </citation>
    <scope>NUCLEOTIDE SEQUENCE</scope>
    <source>
        <strain evidence="8">KCTC 42651</strain>
    </source>
</reference>
<feature type="transmembrane region" description="Helical" evidence="6">
    <location>
        <begin position="96"/>
        <end position="121"/>
    </location>
</feature>
<dbReference type="InterPro" id="IPR000515">
    <property type="entry name" value="MetI-like"/>
</dbReference>
<comment type="subcellular location">
    <subcellularLocation>
        <location evidence="1 6">Cell membrane</location>
        <topology evidence="1 6">Multi-pass membrane protein</topology>
    </subcellularLocation>
</comment>
<proteinExistence type="inferred from homology"/>
<dbReference type="PANTHER" id="PTHR30043:SF9">
    <property type="entry name" value="PHOSPHONATES TRANSPORT SYSTEM PERMEASE PROTEIN"/>
    <property type="match status" value="1"/>
</dbReference>
<feature type="transmembrane region" description="Helical" evidence="6">
    <location>
        <begin position="142"/>
        <end position="166"/>
    </location>
</feature>
<evidence type="ECO:0000256" key="3">
    <source>
        <dbReference type="ARBA" id="ARBA00022692"/>
    </source>
</evidence>
<dbReference type="SUPFAM" id="SSF161098">
    <property type="entry name" value="MetI-like"/>
    <property type="match status" value="1"/>
</dbReference>
<dbReference type="GO" id="GO:0005886">
    <property type="term" value="C:plasma membrane"/>
    <property type="evidence" value="ECO:0007669"/>
    <property type="project" value="UniProtKB-SubCell"/>
</dbReference>
<evidence type="ECO:0000256" key="2">
    <source>
        <dbReference type="ARBA" id="ARBA00022448"/>
    </source>
</evidence>
<dbReference type="NCBIfam" id="TIGR01097">
    <property type="entry name" value="PhnE"/>
    <property type="match status" value="1"/>
</dbReference>
<dbReference type="GO" id="GO:0015416">
    <property type="term" value="F:ABC-type phosphonate transporter activity"/>
    <property type="evidence" value="ECO:0007669"/>
    <property type="project" value="InterPro"/>
</dbReference>
<sequence>MSSSVATMTAAEIAALRERFPEALSVDRRRRWTHRAVAAGIVAYMAFCVWVFDITVERLFGGLGKMWIVVRSMLVWKDMASWDYLGIFQGLAETLGMAFLGTFVASLFAVVIGFAAARNVVPNRIIHHLVRRFLDLLRGVDTLIWALVFVRAVGLGPLAGVLSIMVSDTGTLSKLYSEAVENVDRKPIEGVRSTGAGNLKVYRFGYLPQVLPVFLSTSLYWFESNTRSATILGIVGAGGIGMQLSERMKVQYWDQACFIIVLILLTVAIIDTGSKWIRLNLIGRREL</sequence>
<evidence type="ECO:0000256" key="5">
    <source>
        <dbReference type="ARBA" id="ARBA00023136"/>
    </source>
</evidence>
<comment type="similarity">
    <text evidence="6">Belongs to the binding-protein-dependent transport system permease family.</text>
</comment>
<reference evidence="8" key="2">
    <citation type="submission" date="2020-09" db="EMBL/GenBank/DDBJ databases">
        <authorList>
            <person name="Sun Q."/>
            <person name="Kim S."/>
        </authorList>
    </citation>
    <scope>NUCLEOTIDE SEQUENCE</scope>
    <source>
        <strain evidence="8">KCTC 42651</strain>
    </source>
</reference>
<name>A0A918XRY2_9PROT</name>
<dbReference type="CDD" id="cd06261">
    <property type="entry name" value="TM_PBP2"/>
    <property type="match status" value="1"/>
</dbReference>
<dbReference type="AlphaFoldDB" id="A0A918XRY2"/>
<dbReference type="InterPro" id="IPR005769">
    <property type="entry name" value="PhnE/PtxC"/>
</dbReference>
<dbReference type="InterPro" id="IPR035906">
    <property type="entry name" value="MetI-like_sf"/>
</dbReference>
<keyword evidence="3 6" id="KW-0812">Transmembrane</keyword>
<keyword evidence="9" id="KW-1185">Reference proteome</keyword>
<keyword evidence="5 6" id="KW-0472">Membrane</keyword>
<evidence type="ECO:0000256" key="1">
    <source>
        <dbReference type="ARBA" id="ARBA00004651"/>
    </source>
</evidence>
<evidence type="ECO:0000313" key="8">
    <source>
        <dbReference type="EMBL" id="GHD46995.1"/>
    </source>
</evidence>
<gene>
    <name evidence="8" type="primary">phoT</name>
    <name evidence="8" type="ORF">GCM10017083_16800</name>
</gene>
<accession>A0A918XRY2</accession>
<feature type="transmembrane region" description="Helical" evidence="6">
    <location>
        <begin position="252"/>
        <end position="270"/>
    </location>
</feature>